<dbReference type="STRING" id="307972.A0A2G8L872"/>
<reference evidence="3 4" key="1">
    <citation type="journal article" date="2017" name="PLoS Biol.">
        <title>The sea cucumber genome provides insights into morphological evolution and visceral regeneration.</title>
        <authorList>
            <person name="Zhang X."/>
            <person name="Sun L."/>
            <person name="Yuan J."/>
            <person name="Sun Y."/>
            <person name="Gao Y."/>
            <person name="Zhang L."/>
            <person name="Li S."/>
            <person name="Dai H."/>
            <person name="Hamel J.F."/>
            <person name="Liu C."/>
            <person name="Yu Y."/>
            <person name="Liu S."/>
            <person name="Lin W."/>
            <person name="Guo K."/>
            <person name="Jin S."/>
            <person name="Xu P."/>
            <person name="Storey K.B."/>
            <person name="Huan P."/>
            <person name="Zhang T."/>
            <person name="Zhou Y."/>
            <person name="Zhang J."/>
            <person name="Lin C."/>
            <person name="Li X."/>
            <person name="Xing L."/>
            <person name="Huo D."/>
            <person name="Sun M."/>
            <person name="Wang L."/>
            <person name="Mercier A."/>
            <person name="Li F."/>
            <person name="Yang H."/>
            <person name="Xiang J."/>
        </authorList>
    </citation>
    <scope>NUCLEOTIDE SEQUENCE [LARGE SCALE GENOMIC DNA]</scope>
    <source>
        <strain evidence="3">Shaxun</strain>
        <tissue evidence="3">Muscle</tissue>
    </source>
</reference>
<feature type="domain" description="Fumarate lyase N-terminal" evidence="2">
    <location>
        <begin position="196"/>
        <end position="333"/>
    </location>
</feature>
<dbReference type="Proteomes" id="UP000230750">
    <property type="component" value="Unassembled WGS sequence"/>
</dbReference>
<proteinExistence type="predicted"/>
<dbReference type="SUPFAM" id="SSF48557">
    <property type="entry name" value="L-aspartase-like"/>
    <property type="match status" value="1"/>
</dbReference>
<evidence type="ECO:0000259" key="2">
    <source>
        <dbReference type="Pfam" id="PF00206"/>
    </source>
</evidence>
<dbReference type="OrthoDB" id="406045at2759"/>
<dbReference type="GO" id="GO:0004018">
    <property type="term" value="F:N6-(1,2-dicarboxyethyl)AMP AMP-lyase (fumarate-forming) activity"/>
    <property type="evidence" value="ECO:0007669"/>
    <property type="project" value="TreeGrafter"/>
</dbReference>
<dbReference type="GO" id="GO:0005829">
    <property type="term" value="C:cytosol"/>
    <property type="evidence" value="ECO:0007669"/>
    <property type="project" value="TreeGrafter"/>
</dbReference>
<dbReference type="InterPro" id="IPR008948">
    <property type="entry name" value="L-Aspartase-like"/>
</dbReference>
<comment type="caution">
    <text evidence="3">The sequence shown here is derived from an EMBL/GenBank/DDBJ whole genome shotgun (WGS) entry which is preliminary data.</text>
</comment>
<evidence type="ECO:0000256" key="1">
    <source>
        <dbReference type="ARBA" id="ARBA00023239"/>
    </source>
</evidence>
<organism evidence="3 4">
    <name type="scientific">Stichopus japonicus</name>
    <name type="common">Sea cucumber</name>
    <dbReference type="NCBI Taxonomy" id="307972"/>
    <lineage>
        <taxon>Eukaryota</taxon>
        <taxon>Metazoa</taxon>
        <taxon>Echinodermata</taxon>
        <taxon>Eleutherozoa</taxon>
        <taxon>Echinozoa</taxon>
        <taxon>Holothuroidea</taxon>
        <taxon>Aspidochirotacea</taxon>
        <taxon>Aspidochirotida</taxon>
        <taxon>Stichopodidae</taxon>
        <taxon>Apostichopus</taxon>
    </lineage>
</organism>
<keyword evidence="4" id="KW-1185">Reference proteome</keyword>
<dbReference type="Gene3D" id="1.10.275.60">
    <property type="match status" value="2"/>
</dbReference>
<keyword evidence="1 3" id="KW-0456">Lyase</keyword>
<dbReference type="InterPro" id="IPR000362">
    <property type="entry name" value="Fumarate_lyase_fam"/>
</dbReference>
<dbReference type="AlphaFoldDB" id="A0A2G8L872"/>
<name>A0A2G8L872_STIJA</name>
<dbReference type="InterPro" id="IPR022761">
    <property type="entry name" value="Fumarate_lyase_N"/>
</dbReference>
<dbReference type="Gene3D" id="1.20.200.10">
    <property type="entry name" value="Fumarase/aspartase (Central domain)"/>
    <property type="match status" value="2"/>
</dbReference>
<dbReference type="PRINTS" id="PR00149">
    <property type="entry name" value="FUMRATELYASE"/>
</dbReference>
<sequence>MAVSSHSGVVMAEKDQEKQSYRSPLVARYASKDMVYNFSDAKKFSTWRKLWLILAKSQKKVGLNITDVQLKEMEENIDNIDFKMAAEEEKKRRHDVMAHVYTFAQCCPAAAPIIHLGATSCYVGDNTDLIVLRDAFDIILPKLARCIQRLSQFARNYKDLPTLGFTHYQNAILPVKLTSRVSNCIVLPMEDQHTETVGKRACLWLSDLCMDLRNISRARSDMRFRGVKGTTGTQASFLALFDGNAEKVEELDRLVTSLAGFDEAYIVTGQTYSRKVDVDILSALASLGASVHKICTDIRLLANLKELEEPFEKDQVGSSAMPYKREPMRSERCCSLAGI</sequence>
<gene>
    <name evidence="3" type="ORF">BSL78_06617</name>
</gene>
<accession>A0A2G8L872</accession>
<dbReference type="GO" id="GO:0044208">
    <property type="term" value="P:'de novo' AMP biosynthetic process"/>
    <property type="evidence" value="ECO:0007669"/>
    <property type="project" value="TreeGrafter"/>
</dbReference>
<evidence type="ECO:0000313" key="3">
    <source>
        <dbReference type="EMBL" id="PIK56454.1"/>
    </source>
</evidence>
<dbReference type="GO" id="GO:0070626">
    <property type="term" value="F:(S)-2-(5-amino-1-(5-phospho-D-ribosyl)imidazole-4-carboxamido) succinate lyase (fumarate-forming) activity"/>
    <property type="evidence" value="ECO:0007669"/>
    <property type="project" value="TreeGrafter"/>
</dbReference>
<dbReference type="EMBL" id="MRZV01000175">
    <property type="protein sequence ID" value="PIK56454.1"/>
    <property type="molecule type" value="Genomic_DNA"/>
</dbReference>
<dbReference type="PANTHER" id="PTHR43172:SF1">
    <property type="entry name" value="ADENYLOSUCCINATE LYASE"/>
    <property type="match status" value="1"/>
</dbReference>
<protein>
    <submittedName>
        <fullName evidence="3">Putative adenylosuccinate lyase isoform X1</fullName>
    </submittedName>
</protein>
<evidence type="ECO:0000313" key="4">
    <source>
        <dbReference type="Proteomes" id="UP000230750"/>
    </source>
</evidence>
<dbReference type="PANTHER" id="PTHR43172">
    <property type="entry name" value="ADENYLOSUCCINATE LYASE"/>
    <property type="match status" value="1"/>
</dbReference>
<dbReference type="Pfam" id="PF00206">
    <property type="entry name" value="Lyase_1"/>
    <property type="match status" value="1"/>
</dbReference>